<organism evidence="1">
    <name type="scientific">Guillardia theta</name>
    <name type="common">Cryptophyte</name>
    <name type="synonym">Cryptomonas phi</name>
    <dbReference type="NCBI Taxonomy" id="55529"/>
    <lineage>
        <taxon>Eukaryota</taxon>
        <taxon>Cryptophyceae</taxon>
        <taxon>Pyrenomonadales</taxon>
        <taxon>Geminigeraceae</taxon>
        <taxon>Guillardia</taxon>
    </lineage>
</organism>
<dbReference type="Gene3D" id="3.40.309.10">
    <property type="entry name" value="Aldehyde Dehydrogenase, Chain A, domain 2"/>
    <property type="match status" value="1"/>
</dbReference>
<dbReference type="GO" id="GO:0016620">
    <property type="term" value="F:oxidoreductase activity, acting on the aldehyde or oxo group of donors, NAD or NADP as acceptor"/>
    <property type="evidence" value="ECO:0007669"/>
    <property type="project" value="InterPro"/>
</dbReference>
<dbReference type="AlphaFoldDB" id="A0A7S4KZQ8"/>
<dbReference type="InterPro" id="IPR016163">
    <property type="entry name" value="Ald_DH_C"/>
</dbReference>
<dbReference type="Gene3D" id="3.40.605.10">
    <property type="entry name" value="Aldehyde Dehydrogenase, Chain A, domain 1"/>
    <property type="match status" value="1"/>
</dbReference>
<sequence>MHSSSSMLLVNLSRSSSSGAAAVFRLSHAGKRFYNFGTSAYKSAFGNPPAFDSAGLRERTIDYMKKFDEHLWHKDPIRTIVKGKDFLNGVETDTTNAIGNVNGKQILGDEEAFDAIREHLSTSALGYEDVSKCKELMEAVRQLEADLLDLDTAAILVGNQSIDFGKQDGITEIEESAQANKVERRLADLLLEDHSKGMISVRRDPVFVSCVSNFSNFLDLFRKVVRNIEFGIPVVVLSRGNTQQHSFRWTQLLLQLMRKHRVPLELVTFASLTLANQQKLLSMFPSSPTHFTGSREVAREIKKISPKTLASTGGPNTMIATKLTNEVQEAIRMSACIENSGQCTALRHVVAPISADHEGEKTVSSIFSNSKHVNSALEAIEAKEFSAFVSDLNGGYRSQVYSQLKGVPVSFRINDSLPDDIEENWREVYLDFTSLTPSEIASKEKIEEIAQWLRKTQPISLSVNADMATGLQLWEKCAMVVYTQGTPENPALSCQARPQDGECFGEFPPRAIIHDFTRFPMVIPSPTPSYNSTYEKDYLKKVDLSMVPKDMVYFADILQHIRCDVLRGYCILLLKYLADASQGPHLGYGQRLCLFGLQRVPLGLFTTIRLESSANLDGCWPYLIPFLATNCRDQLFVSVQNGSKLQDELSRLLPANMIVMEADEQYEARTKDSRCFNHFELPHAEKLLTDGYPLVGTFVSCFLPLGHVKSVTQDEHFISTFRSSPKWIRVNSQPLKP</sequence>
<proteinExistence type="predicted"/>
<evidence type="ECO:0008006" key="2">
    <source>
        <dbReference type="Google" id="ProtNLM"/>
    </source>
</evidence>
<gene>
    <name evidence="1" type="ORF">GTHE00462_LOCUS20670</name>
</gene>
<name>A0A7S4KZQ8_GUITH</name>
<dbReference type="EMBL" id="HBKN01026758">
    <property type="protein sequence ID" value="CAE2309782.1"/>
    <property type="molecule type" value="Transcribed_RNA"/>
</dbReference>
<dbReference type="InterPro" id="IPR016162">
    <property type="entry name" value="Ald_DH_N"/>
</dbReference>
<dbReference type="InterPro" id="IPR016161">
    <property type="entry name" value="Ald_DH/histidinol_DH"/>
</dbReference>
<dbReference type="SUPFAM" id="SSF53720">
    <property type="entry name" value="ALDH-like"/>
    <property type="match status" value="1"/>
</dbReference>
<accession>A0A7S4KZQ8</accession>
<reference evidence="1" key="1">
    <citation type="submission" date="2021-01" db="EMBL/GenBank/DDBJ databases">
        <authorList>
            <person name="Corre E."/>
            <person name="Pelletier E."/>
            <person name="Niang G."/>
            <person name="Scheremetjew M."/>
            <person name="Finn R."/>
            <person name="Kale V."/>
            <person name="Holt S."/>
            <person name="Cochrane G."/>
            <person name="Meng A."/>
            <person name="Brown T."/>
            <person name="Cohen L."/>
        </authorList>
    </citation>
    <scope>NUCLEOTIDE SEQUENCE</scope>
    <source>
        <strain evidence="1">CCMP 2712</strain>
    </source>
</reference>
<protein>
    <recommendedName>
        <fullName evidence="2">Aldehyde dehydrogenase domain-containing protein</fullName>
    </recommendedName>
</protein>
<evidence type="ECO:0000313" key="1">
    <source>
        <dbReference type="EMBL" id="CAE2309782.1"/>
    </source>
</evidence>